<evidence type="ECO:0000313" key="1">
    <source>
        <dbReference type="EMBL" id="KAL1487990.1"/>
    </source>
</evidence>
<accession>A0ABD1E0Y5</accession>
<protein>
    <submittedName>
        <fullName evidence="1">Uncharacterized protein</fullName>
    </submittedName>
</protein>
<proteinExistence type="predicted"/>
<keyword evidence="2" id="KW-1185">Reference proteome</keyword>
<reference evidence="1 2" key="1">
    <citation type="submission" date="2024-05" db="EMBL/GenBank/DDBJ databases">
        <title>Genetic variation in Jamaican populations of the coffee berry borer (Hypothenemus hampei).</title>
        <authorList>
            <person name="Errbii M."/>
            <person name="Myrie A."/>
        </authorList>
    </citation>
    <scope>NUCLEOTIDE SEQUENCE [LARGE SCALE GENOMIC DNA]</scope>
    <source>
        <strain evidence="1">JA-Hopewell-2020-01-JO</strain>
        <tissue evidence="1">Whole body</tissue>
    </source>
</reference>
<name>A0ABD1E0Y5_HYPHA</name>
<evidence type="ECO:0000313" key="2">
    <source>
        <dbReference type="Proteomes" id="UP001566132"/>
    </source>
</evidence>
<dbReference type="EMBL" id="JBDJPC010000016">
    <property type="protein sequence ID" value="KAL1487990.1"/>
    <property type="molecule type" value="Genomic_DNA"/>
</dbReference>
<organism evidence="1 2">
    <name type="scientific">Hypothenemus hampei</name>
    <name type="common">Coffee berry borer</name>
    <dbReference type="NCBI Taxonomy" id="57062"/>
    <lineage>
        <taxon>Eukaryota</taxon>
        <taxon>Metazoa</taxon>
        <taxon>Ecdysozoa</taxon>
        <taxon>Arthropoda</taxon>
        <taxon>Hexapoda</taxon>
        <taxon>Insecta</taxon>
        <taxon>Pterygota</taxon>
        <taxon>Neoptera</taxon>
        <taxon>Endopterygota</taxon>
        <taxon>Coleoptera</taxon>
        <taxon>Polyphaga</taxon>
        <taxon>Cucujiformia</taxon>
        <taxon>Curculionidae</taxon>
        <taxon>Scolytinae</taxon>
        <taxon>Hypothenemus</taxon>
    </lineage>
</organism>
<dbReference type="AlphaFoldDB" id="A0ABD1E0Y5"/>
<sequence>MTNGSSNSRVSCISNSQDMLLEARAMMSSISLAIARSFSVVGVLGRFCQVNVINNRFTMFTELSNIM</sequence>
<gene>
    <name evidence="1" type="ORF">ABEB36_015370</name>
</gene>
<comment type="caution">
    <text evidence="1">The sequence shown here is derived from an EMBL/GenBank/DDBJ whole genome shotgun (WGS) entry which is preliminary data.</text>
</comment>
<dbReference type="Proteomes" id="UP001566132">
    <property type="component" value="Unassembled WGS sequence"/>
</dbReference>